<organism evidence="1 2">
    <name type="scientific">Actinomortierella ambigua</name>
    <dbReference type="NCBI Taxonomy" id="1343610"/>
    <lineage>
        <taxon>Eukaryota</taxon>
        <taxon>Fungi</taxon>
        <taxon>Fungi incertae sedis</taxon>
        <taxon>Mucoromycota</taxon>
        <taxon>Mortierellomycotina</taxon>
        <taxon>Mortierellomycetes</taxon>
        <taxon>Mortierellales</taxon>
        <taxon>Mortierellaceae</taxon>
        <taxon>Actinomortierella</taxon>
    </lineage>
</organism>
<keyword evidence="2" id="KW-1185">Reference proteome</keyword>
<name>A0A9P6Q5F7_9FUNG</name>
<proteinExistence type="predicted"/>
<protein>
    <submittedName>
        <fullName evidence="1">Uncharacterized protein</fullName>
    </submittedName>
</protein>
<sequence>MDNPTYGDLHCLALRQGRTLEHIEIDFFGTGGSDGVAQILAHCIRLRTLKSTRCSRIDIRKLIGESWACVQLEVLQVPMMLSRRTGPSLADIAAVEKELAAPGEPEWLKAEVIFLRRLGGLARLHTIDLRDGNTVDPLYAAFEMSWTLRAGLGQLSGLVHLEVLRLGHWRYLQDIAEFKWMKMRWPNLYRLSCFEIGNEQKRDWLKTYWPELDLIETAHGSEDPSCSNGKARR</sequence>
<evidence type="ECO:0000313" key="1">
    <source>
        <dbReference type="EMBL" id="KAG0258855.1"/>
    </source>
</evidence>
<dbReference type="Proteomes" id="UP000807716">
    <property type="component" value="Unassembled WGS sequence"/>
</dbReference>
<reference evidence="1" key="1">
    <citation type="journal article" date="2020" name="Fungal Divers.">
        <title>Resolving the Mortierellaceae phylogeny through synthesis of multi-gene phylogenetics and phylogenomics.</title>
        <authorList>
            <person name="Vandepol N."/>
            <person name="Liber J."/>
            <person name="Desiro A."/>
            <person name="Na H."/>
            <person name="Kennedy M."/>
            <person name="Barry K."/>
            <person name="Grigoriev I.V."/>
            <person name="Miller A.N."/>
            <person name="O'Donnell K."/>
            <person name="Stajich J.E."/>
            <person name="Bonito G."/>
        </authorList>
    </citation>
    <scope>NUCLEOTIDE SEQUENCE</scope>
    <source>
        <strain evidence="1">BC1065</strain>
    </source>
</reference>
<dbReference type="SUPFAM" id="SSF52047">
    <property type="entry name" value="RNI-like"/>
    <property type="match status" value="1"/>
</dbReference>
<accession>A0A9P6Q5F7</accession>
<comment type="caution">
    <text evidence="1">The sequence shown here is derived from an EMBL/GenBank/DDBJ whole genome shotgun (WGS) entry which is preliminary data.</text>
</comment>
<dbReference type="AlphaFoldDB" id="A0A9P6Q5F7"/>
<gene>
    <name evidence="1" type="ORF">DFQ27_004405</name>
</gene>
<dbReference type="EMBL" id="JAAAJB010000306">
    <property type="protein sequence ID" value="KAG0258855.1"/>
    <property type="molecule type" value="Genomic_DNA"/>
</dbReference>
<evidence type="ECO:0000313" key="2">
    <source>
        <dbReference type="Proteomes" id="UP000807716"/>
    </source>
</evidence>
<dbReference type="OrthoDB" id="2428253at2759"/>